<evidence type="ECO:0000313" key="1">
    <source>
        <dbReference type="EMBL" id="CAE6686738.1"/>
    </source>
</evidence>
<protein>
    <submittedName>
        <fullName evidence="1">Uncharacterized protein</fullName>
    </submittedName>
</protein>
<keyword evidence="2" id="KW-1185">Reference proteome</keyword>
<proteinExistence type="predicted"/>
<gene>
    <name evidence="1" type="ORF">NTGZN8_10007</name>
</gene>
<organism evidence="1 2">
    <name type="scientific">Candidatus Nitrotoga fabula</name>
    <dbReference type="NCBI Taxonomy" id="2182327"/>
    <lineage>
        <taxon>Bacteria</taxon>
        <taxon>Pseudomonadati</taxon>
        <taxon>Pseudomonadota</taxon>
        <taxon>Betaproteobacteria</taxon>
        <taxon>Nitrosomonadales</taxon>
        <taxon>Gallionellaceae</taxon>
        <taxon>Candidatus Nitrotoga</taxon>
    </lineage>
</organism>
<reference evidence="1" key="1">
    <citation type="submission" date="2021-02" db="EMBL/GenBank/DDBJ databases">
        <authorList>
            <person name="Han P."/>
        </authorList>
    </citation>
    <scope>NUCLEOTIDE SEQUENCE</scope>
    <source>
        <strain evidence="1">Candidatus Nitrotoga sp. ZN8</strain>
    </source>
</reference>
<sequence>MLGVIVQSLRGLSIMAGNALATKLHFYDMIYTIMEVISTSCNVIYCLSCGQVFTPGSYPT</sequence>
<name>A0A916BBN5_9PROT</name>
<accession>A0A916BBN5</accession>
<comment type="caution">
    <text evidence="1">The sequence shown here is derived from an EMBL/GenBank/DDBJ whole genome shotgun (WGS) entry which is preliminary data.</text>
</comment>
<dbReference type="AlphaFoldDB" id="A0A916BBN5"/>
<evidence type="ECO:0000313" key="2">
    <source>
        <dbReference type="Proteomes" id="UP000675882"/>
    </source>
</evidence>
<dbReference type="EMBL" id="CAJNBL010000001">
    <property type="protein sequence ID" value="CAE6686738.1"/>
    <property type="molecule type" value="Genomic_DNA"/>
</dbReference>
<dbReference type="Proteomes" id="UP000675882">
    <property type="component" value="Unassembled WGS sequence"/>
</dbReference>